<dbReference type="Gene3D" id="1.25.40.390">
    <property type="match status" value="1"/>
</dbReference>
<accession>A0AAP6HHN6</accession>
<evidence type="ECO:0000256" key="5">
    <source>
        <dbReference type="ARBA" id="ARBA00023237"/>
    </source>
</evidence>
<proteinExistence type="inferred from homology"/>
<evidence type="ECO:0000256" key="6">
    <source>
        <dbReference type="SAM" id="SignalP"/>
    </source>
</evidence>
<evidence type="ECO:0000256" key="4">
    <source>
        <dbReference type="ARBA" id="ARBA00023136"/>
    </source>
</evidence>
<evidence type="ECO:0000256" key="3">
    <source>
        <dbReference type="ARBA" id="ARBA00022729"/>
    </source>
</evidence>
<evidence type="ECO:0000313" key="10">
    <source>
        <dbReference type="Proteomes" id="UP001284033"/>
    </source>
</evidence>
<keyword evidence="5" id="KW-0998">Cell outer membrane</keyword>
<dbReference type="InterPro" id="IPR011990">
    <property type="entry name" value="TPR-like_helical_dom_sf"/>
</dbReference>
<dbReference type="GeneID" id="93718844"/>
<evidence type="ECO:0000256" key="1">
    <source>
        <dbReference type="ARBA" id="ARBA00004442"/>
    </source>
</evidence>
<dbReference type="AlphaFoldDB" id="A0AAP6HHN6"/>
<dbReference type="EMBL" id="JAQZHK010000005">
    <property type="protein sequence ID" value="MDY3513065.1"/>
    <property type="molecule type" value="Genomic_DNA"/>
</dbReference>
<dbReference type="InterPro" id="IPR033985">
    <property type="entry name" value="SusD-like_N"/>
</dbReference>
<dbReference type="PROSITE" id="PS51257">
    <property type="entry name" value="PROKAR_LIPOPROTEIN"/>
    <property type="match status" value="1"/>
</dbReference>
<sequence>MKTLKILALSLILAFSLQSCSRELDIEQEGSPNLQNFWKTEYDLMTGSNAMYRQLMSGEFYGRGLFWFINASDDMVTGRTRAEADNAKNFNSSYLGGSLENQWFVRYWTIARANDVLHYADQTSASEKVKNKYKGEALFMSSRMYFELASNYGNEKAGVPILPRDGSIAKEPIPRATNVNVNYDMIIEDLKKAGEMLPWLNELSASEKGRPHKVAAWALLSKVYLFKKDYANAEIWATKVMKEGNRQLMANFRDVFKAENNFGSEYIWSANTTPEFTGWGSILAGVMLENRGWGEYNGWGYFTPTKELYDSYEEGDKRREATILKPGDKFIFNNKERVYSTVNSPTEMQFNKYMDAFKVDIKNNPSIVSQNGDFPATNLNIPLMRYAEVILIAAEAKLMQGKNADTEINMIRVRAGLSPKSGNTMTDLKRERRNELAGEWSDRHRDLVRWGDAQAVYAKPLHGWSGNQVWEARNFNPAIHNVWAVPRREVLNSNGIITQNEGW</sequence>
<comment type="similarity">
    <text evidence="2">Belongs to the SusD family.</text>
</comment>
<evidence type="ECO:0000259" key="8">
    <source>
        <dbReference type="Pfam" id="PF14322"/>
    </source>
</evidence>
<feature type="chain" id="PRO_5042974611" evidence="6">
    <location>
        <begin position="22"/>
        <end position="503"/>
    </location>
</feature>
<keyword evidence="3 6" id="KW-0732">Signal</keyword>
<dbReference type="Pfam" id="PF14322">
    <property type="entry name" value="SusD-like_3"/>
    <property type="match status" value="1"/>
</dbReference>
<dbReference type="RefSeq" id="WP_013447179.1">
    <property type="nucleotide sequence ID" value="NZ_CP110126.1"/>
</dbReference>
<protein>
    <submittedName>
        <fullName evidence="9">RagB/SusD family nutrient uptake outer membrane protein</fullName>
    </submittedName>
</protein>
<evidence type="ECO:0000256" key="2">
    <source>
        <dbReference type="ARBA" id="ARBA00006275"/>
    </source>
</evidence>
<dbReference type="GO" id="GO:0009279">
    <property type="term" value="C:cell outer membrane"/>
    <property type="evidence" value="ECO:0007669"/>
    <property type="project" value="UniProtKB-SubCell"/>
</dbReference>
<keyword evidence="4" id="KW-0472">Membrane</keyword>
<dbReference type="SUPFAM" id="SSF48452">
    <property type="entry name" value="TPR-like"/>
    <property type="match status" value="1"/>
</dbReference>
<reference evidence="9" key="1">
    <citation type="submission" date="2023-01" db="EMBL/GenBank/DDBJ databases">
        <title>Genome-based studies on antimicrobial resistance profiles of Riemerella anatipestifer in China, 1994 to 2021.</title>
        <authorList>
            <person name="Yang Z."/>
            <person name="Zhu D."/>
        </authorList>
    </citation>
    <scope>NUCLEOTIDE SEQUENCE</scope>
    <source>
        <strain evidence="9">RCAD1218</strain>
    </source>
</reference>
<organism evidence="9 10">
    <name type="scientific">Riemerella anatipestifer</name>
    <name type="common">Moraxella anatipestifer</name>
    <dbReference type="NCBI Taxonomy" id="34085"/>
    <lineage>
        <taxon>Bacteria</taxon>
        <taxon>Pseudomonadati</taxon>
        <taxon>Bacteroidota</taxon>
        <taxon>Flavobacteriia</taxon>
        <taxon>Flavobacteriales</taxon>
        <taxon>Weeksellaceae</taxon>
        <taxon>Riemerella</taxon>
    </lineage>
</organism>
<dbReference type="InterPro" id="IPR012944">
    <property type="entry name" value="SusD_RagB_dom"/>
</dbReference>
<dbReference type="Pfam" id="PF07980">
    <property type="entry name" value="SusD_RagB"/>
    <property type="match status" value="1"/>
</dbReference>
<evidence type="ECO:0000313" key="9">
    <source>
        <dbReference type="EMBL" id="MDY3513065.1"/>
    </source>
</evidence>
<dbReference type="Proteomes" id="UP001284033">
    <property type="component" value="Unassembled WGS sequence"/>
</dbReference>
<gene>
    <name evidence="9" type="ORF">PG303_07555</name>
</gene>
<evidence type="ECO:0000259" key="7">
    <source>
        <dbReference type="Pfam" id="PF07980"/>
    </source>
</evidence>
<feature type="signal peptide" evidence="6">
    <location>
        <begin position="1"/>
        <end position="21"/>
    </location>
</feature>
<comment type="subcellular location">
    <subcellularLocation>
        <location evidence="1">Cell outer membrane</location>
    </subcellularLocation>
</comment>
<comment type="caution">
    <text evidence="9">The sequence shown here is derived from an EMBL/GenBank/DDBJ whole genome shotgun (WGS) entry which is preliminary data.</text>
</comment>
<name>A0AAP6HHN6_RIEAN</name>
<feature type="domain" description="RagB/SusD" evidence="7">
    <location>
        <begin position="282"/>
        <end position="503"/>
    </location>
</feature>
<feature type="domain" description="SusD-like N-terminal" evidence="8">
    <location>
        <begin position="97"/>
        <end position="225"/>
    </location>
</feature>